<dbReference type="AlphaFoldDB" id="A0A8K1CKW9"/>
<dbReference type="Proteomes" id="UP000794436">
    <property type="component" value="Unassembled WGS sequence"/>
</dbReference>
<dbReference type="EMBL" id="SPLM01000038">
    <property type="protein sequence ID" value="TMW64848.1"/>
    <property type="molecule type" value="Genomic_DNA"/>
</dbReference>
<evidence type="ECO:0000256" key="2">
    <source>
        <dbReference type="ARBA" id="ARBA00023242"/>
    </source>
</evidence>
<evidence type="ECO:0000313" key="6">
    <source>
        <dbReference type="EMBL" id="TMW64848.1"/>
    </source>
</evidence>
<gene>
    <name evidence="6" type="ORF">Poli38472_009015</name>
</gene>
<feature type="compositionally biased region" description="Basic and acidic residues" evidence="3">
    <location>
        <begin position="500"/>
        <end position="564"/>
    </location>
</feature>
<feature type="compositionally biased region" description="Basic and acidic residues" evidence="3">
    <location>
        <begin position="52"/>
        <end position="65"/>
    </location>
</feature>
<sequence>MAKPKQTTTRARQPAKTGEAAQRKRKGAAGEDGAKKRARKVEAGNDEAPETNDAHAVDVDNDASHANEGVADADPAEDHGAEMNGHQHTDEEVVATPTKSKPKKTKSTKQPAKSKPAAAPKKRKTRTLEDKQRENAPMNKAFYVETGEDWHATNVDFDELTELRAMWQLPAAAHVLWLLQQPLTLRACNTLLEYEAALLSPESSTLLEDVFTKLLLKKSERDCLAPGIGLKYEWWNKQLREYYLALYDKWYALLRKAGDKVPVTVSFLESSESEEDLSDSERDVELSDDEWLALDILKSRLEGLGAECPLQHQSFGELTVQQRCKILLNLCEAVVDDPANTDYIRQMEEDDLRNEPVGRDRAGNWFYFFPQFYQERRMYRVDVKTQEWTLWAKGDDAFRQMLTAMRAIRGRKLGGEQELIDHLEAIVEQIEEEAEVRAKQLEKATRKAILEAIPRKRSLRIQVKQIEQLEKQQEEVEAKKVMSQEEIAEMKRAEFLRKVEQDAERESREREREARRQAQEEQEREAAQAEREMRRLRRLEKEQHEEVLQQKLEEERKRQEEARKLRAMQRQGDELEFED</sequence>
<organism evidence="6 7">
    <name type="scientific">Pythium oligandrum</name>
    <name type="common">Mycoparasitic fungus</name>
    <dbReference type="NCBI Taxonomy" id="41045"/>
    <lineage>
        <taxon>Eukaryota</taxon>
        <taxon>Sar</taxon>
        <taxon>Stramenopiles</taxon>
        <taxon>Oomycota</taxon>
        <taxon>Peronosporomycetes</taxon>
        <taxon>Pythiales</taxon>
        <taxon>Pythiaceae</taxon>
        <taxon>Pythium</taxon>
    </lineage>
</organism>
<dbReference type="OrthoDB" id="303107at2759"/>
<dbReference type="InterPro" id="IPR056522">
    <property type="entry name" value="KIAA2026_hel"/>
</dbReference>
<dbReference type="Pfam" id="PF23450">
    <property type="entry name" value="KIAA2026_hel"/>
    <property type="match status" value="1"/>
</dbReference>
<protein>
    <recommendedName>
        <fullName evidence="8">WHIM1 domain-containing protein</fullName>
    </recommendedName>
</protein>
<dbReference type="Pfam" id="PF15612">
    <property type="entry name" value="WHIM1"/>
    <property type="match status" value="1"/>
</dbReference>
<reference evidence="6" key="1">
    <citation type="submission" date="2019-03" db="EMBL/GenBank/DDBJ databases">
        <title>Long read genome sequence of the mycoparasitic Pythium oligandrum ATCC 38472 isolated from sugarbeet rhizosphere.</title>
        <authorList>
            <person name="Gaulin E."/>
        </authorList>
    </citation>
    <scope>NUCLEOTIDE SEQUENCE</scope>
    <source>
        <strain evidence="6">ATCC 38472_TT</strain>
    </source>
</reference>
<keyword evidence="2" id="KW-0539">Nucleus</keyword>
<evidence type="ECO:0000259" key="5">
    <source>
        <dbReference type="Pfam" id="PF23450"/>
    </source>
</evidence>
<evidence type="ECO:0000256" key="1">
    <source>
        <dbReference type="ARBA" id="ARBA00004123"/>
    </source>
</evidence>
<feature type="domain" description="Uncharacterized bromodomain-containing protein 10 helical" evidence="5">
    <location>
        <begin position="169"/>
        <end position="263"/>
    </location>
</feature>
<dbReference type="InterPro" id="IPR028942">
    <property type="entry name" value="WHIM1_dom"/>
</dbReference>
<feature type="region of interest" description="Disordered" evidence="3">
    <location>
        <begin position="1"/>
        <end position="136"/>
    </location>
</feature>
<name>A0A8K1CKW9_PYTOL</name>
<dbReference type="GO" id="GO:0031213">
    <property type="term" value="C:RSF complex"/>
    <property type="evidence" value="ECO:0007669"/>
    <property type="project" value="InterPro"/>
</dbReference>
<feature type="compositionally biased region" description="Polar residues" evidence="3">
    <location>
        <begin position="1"/>
        <end position="11"/>
    </location>
</feature>
<comment type="subcellular location">
    <subcellularLocation>
        <location evidence="1">Nucleus</location>
    </subcellularLocation>
</comment>
<proteinExistence type="predicted"/>
<feature type="compositionally biased region" description="Low complexity" evidence="3">
    <location>
        <begin position="108"/>
        <end position="119"/>
    </location>
</feature>
<evidence type="ECO:0000256" key="3">
    <source>
        <dbReference type="SAM" id="MobiDB-lite"/>
    </source>
</evidence>
<evidence type="ECO:0000259" key="4">
    <source>
        <dbReference type="Pfam" id="PF15612"/>
    </source>
</evidence>
<feature type="domain" description="WHIM1" evidence="4">
    <location>
        <begin position="309"/>
        <end position="344"/>
    </location>
</feature>
<dbReference type="InterPro" id="IPR028938">
    <property type="entry name" value="Rsf1-like"/>
</dbReference>
<keyword evidence="7" id="KW-1185">Reference proteome</keyword>
<dbReference type="PANTHER" id="PTHR14296:SF3">
    <property type="entry name" value="DIKAR, ISOFORM F"/>
    <property type="match status" value="1"/>
</dbReference>
<accession>A0A8K1CKW9</accession>
<evidence type="ECO:0008006" key="8">
    <source>
        <dbReference type="Google" id="ProtNLM"/>
    </source>
</evidence>
<dbReference type="GO" id="GO:0006355">
    <property type="term" value="P:regulation of DNA-templated transcription"/>
    <property type="evidence" value="ECO:0007669"/>
    <property type="project" value="InterPro"/>
</dbReference>
<feature type="region of interest" description="Disordered" evidence="3">
    <location>
        <begin position="500"/>
        <end position="579"/>
    </location>
</feature>
<comment type="caution">
    <text evidence="6">The sequence shown here is derived from an EMBL/GenBank/DDBJ whole genome shotgun (WGS) entry which is preliminary data.</text>
</comment>
<feature type="compositionally biased region" description="Basic and acidic residues" evidence="3">
    <location>
        <begin position="76"/>
        <end position="91"/>
    </location>
</feature>
<evidence type="ECO:0000313" key="7">
    <source>
        <dbReference type="Proteomes" id="UP000794436"/>
    </source>
</evidence>
<dbReference type="PANTHER" id="PTHR14296">
    <property type="entry name" value="REMODELING AND SPACING FACTOR 1"/>
    <property type="match status" value="1"/>
</dbReference>
<feature type="compositionally biased region" description="Basic and acidic residues" evidence="3">
    <location>
        <begin position="28"/>
        <end position="43"/>
    </location>
</feature>